<organism evidence="1">
    <name type="scientific">gut metagenome</name>
    <dbReference type="NCBI Taxonomy" id="749906"/>
    <lineage>
        <taxon>unclassified sequences</taxon>
        <taxon>metagenomes</taxon>
        <taxon>organismal metagenomes</taxon>
    </lineage>
</organism>
<protein>
    <submittedName>
        <fullName evidence="1">Uncharacterized protein</fullName>
    </submittedName>
</protein>
<evidence type="ECO:0000313" key="1">
    <source>
        <dbReference type="EMBL" id="EJW89658.1"/>
    </source>
</evidence>
<gene>
    <name evidence="1" type="ORF">EVA_22258</name>
</gene>
<dbReference type="AlphaFoldDB" id="J9F578"/>
<reference evidence="1" key="1">
    <citation type="journal article" date="2012" name="PLoS ONE">
        <title>Gene sets for utilization of primary and secondary nutrition supplies in the distal gut of endangered iberian lynx.</title>
        <authorList>
            <person name="Alcaide M."/>
            <person name="Messina E."/>
            <person name="Richter M."/>
            <person name="Bargiela R."/>
            <person name="Peplies J."/>
            <person name="Huws S.A."/>
            <person name="Newbold C.J."/>
            <person name="Golyshin P.N."/>
            <person name="Simon M.A."/>
            <person name="Lopez G."/>
            <person name="Yakimov M.M."/>
            <person name="Ferrer M."/>
        </authorList>
    </citation>
    <scope>NUCLEOTIDE SEQUENCE</scope>
</reference>
<sequence length="69" mass="8016">MNESNISRDHVALEAMKVILDWSVVTEKTFFGKEGNVVYPEPEYVASMAYNYADAMIAERERRNQQQED</sequence>
<dbReference type="EMBL" id="AMCI01009345">
    <property type="protein sequence ID" value="EJW89658.1"/>
    <property type="molecule type" value="Genomic_DNA"/>
</dbReference>
<accession>J9F578</accession>
<comment type="caution">
    <text evidence="1">The sequence shown here is derived from an EMBL/GenBank/DDBJ whole genome shotgun (WGS) entry which is preliminary data.</text>
</comment>
<name>J9F578_9ZZZZ</name>
<proteinExistence type="predicted"/>